<name>A0A8H8U9A8_9HELO</name>
<evidence type="ECO:0000313" key="2">
    <source>
        <dbReference type="Proteomes" id="UP000443090"/>
    </source>
</evidence>
<sequence>MLIGRYGITKSCWYLSSHLRSRSYHGNQVLQLSSRFSKARRIRYGIFGIWVGIRGWRLSGAGSFSVRFGRAIDMRGRLGL</sequence>
<accession>A0A8H8U9A8</accession>
<proteinExistence type="predicted"/>
<dbReference type="Proteomes" id="UP000443090">
    <property type="component" value="Unassembled WGS sequence"/>
</dbReference>
<organism evidence="1 2">
    <name type="scientific">Lachnellula occidentalis</name>
    <dbReference type="NCBI Taxonomy" id="215460"/>
    <lineage>
        <taxon>Eukaryota</taxon>
        <taxon>Fungi</taxon>
        <taxon>Dikarya</taxon>
        <taxon>Ascomycota</taxon>
        <taxon>Pezizomycotina</taxon>
        <taxon>Leotiomycetes</taxon>
        <taxon>Helotiales</taxon>
        <taxon>Lachnaceae</taxon>
        <taxon>Lachnellula</taxon>
    </lineage>
</organism>
<evidence type="ECO:0000313" key="1">
    <source>
        <dbReference type="EMBL" id="TVY39099.1"/>
    </source>
</evidence>
<dbReference type="AlphaFoldDB" id="A0A8H8U9A8"/>
<gene>
    <name evidence="1" type="ORF">LOCC1_G005269</name>
</gene>
<protein>
    <submittedName>
        <fullName evidence="1">Uncharacterized protein</fullName>
    </submittedName>
</protein>
<comment type="caution">
    <text evidence="1">The sequence shown here is derived from an EMBL/GenBank/DDBJ whole genome shotgun (WGS) entry which is preliminary data.</text>
</comment>
<reference evidence="1 2" key="1">
    <citation type="submission" date="2018-05" db="EMBL/GenBank/DDBJ databases">
        <title>Genome sequencing and assembly of the regulated plant pathogen Lachnellula willkommii and related sister species for the development of diagnostic species identification markers.</title>
        <authorList>
            <person name="Giroux E."/>
            <person name="Bilodeau G."/>
        </authorList>
    </citation>
    <scope>NUCLEOTIDE SEQUENCE [LARGE SCALE GENOMIC DNA]</scope>
    <source>
        <strain evidence="1 2">CBS 160.35</strain>
    </source>
</reference>
<dbReference type="EMBL" id="QGMI01000549">
    <property type="protein sequence ID" value="TVY39099.1"/>
    <property type="molecule type" value="Genomic_DNA"/>
</dbReference>
<keyword evidence="2" id="KW-1185">Reference proteome</keyword>